<dbReference type="Proteomes" id="UP000054279">
    <property type="component" value="Unassembled WGS sequence"/>
</dbReference>
<accession>A0A0C9VUV8</accession>
<organism evidence="1 2">
    <name type="scientific">Sphaerobolus stellatus (strain SS14)</name>
    <dbReference type="NCBI Taxonomy" id="990650"/>
    <lineage>
        <taxon>Eukaryota</taxon>
        <taxon>Fungi</taxon>
        <taxon>Dikarya</taxon>
        <taxon>Basidiomycota</taxon>
        <taxon>Agaricomycotina</taxon>
        <taxon>Agaricomycetes</taxon>
        <taxon>Phallomycetidae</taxon>
        <taxon>Geastrales</taxon>
        <taxon>Sphaerobolaceae</taxon>
        <taxon>Sphaerobolus</taxon>
    </lineage>
</organism>
<dbReference type="OrthoDB" id="3214502at2759"/>
<protein>
    <submittedName>
        <fullName evidence="1">Uncharacterized protein</fullName>
    </submittedName>
</protein>
<reference evidence="1 2" key="1">
    <citation type="submission" date="2014-06" db="EMBL/GenBank/DDBJ databases">
        <title>Evolutionary Origins and Diversification of the Mycorrhizal Mutualists.</title>
        <authorList>
            <consortium name="DOE Joint Genome Institute"/>
            <consortium name="Mycorrhizal Genomics Consortium"/>
            <person name="Kohler A."/>
            <person name="Kuo A."/>
            <person name="Nagy L.G."/>
            <person name="Floudas D."/>
            <person name="Copeland A."/>
            <person name="Barry K.W."/>
            <person name="Cichocki N."/>
            <person name="Veneault-Fourrey C."/>
            <person name="LaButti K."/>
            <person name="Lindquist E.A."/>
            <person name="Lipzen A."/>
            <person name="Lundell T."/>
            <person name="Morin E."/>
            <person name="Murat C."/>
            <person name="Riley R."/>
            <person name="Ohm R."/>
            <person name="Sun H."/>
            <person name="Tunlid A."/>
            <person name="Henrissat B."/>
            <person name="Grigoriev I.V."/>
            <person name="Hibbett D.S."/>
            <person name="Martin F."/>
        </authorList>
    </citation>
    <scope>NUCLEOTIDE SEQUENCE [LARGE SCALE GENOMIC DNA]</scope>
    <source>
        <strain evidence="1 2">SS14</strain>
    </source>
</reference>
<name>A0A0C9VUV8_SPHS4</name>
<dbReference type="InterPro" id="IPR040521">
    <property type="entry name" value="KDZ"/>
</dbReference>
<proteinExistence type="predicted"/>
<dbReference type="AlphaFoldDB" id="A0A0C9VUV8"/>
<sequence length="259" mass="29358">MGCVSCPLPGINLDEDWQQHPHTELIHTTFIGGDGNFRLRRHNKGGGEVTDPSLFGDDGFYGPNETYKKFCKARDAAPDDTTVSSALINLIMITRQMSTSCVRSGAFMPKGTVDLTRGERFVHFDFALTHILSDILERGITRIVVSYDIACIYHINFHKRLINKNWLLMSPTEQETLKTMKLIWLVPKFHLASHVEGCADKFSFNWTPNVGRTCGEIVETNWASLNRKDTLTDAKIDTNWRKAINEGERVFLPRANLID</sequence>
<gene>
    <name evidence="1" type="ORF">M422DRAFT_164765</name>
</gene>
<dbReference type="HOGENOM" id="CLU_003703_5_0_1"/>
<keyword evidence="2" id="KW-1185">Reference proteome</keyword>
<dbReference type="EMBL" id="KN837105">
    <property type="protein sequence ID" value="KIJ46789.1"/>
    <property type="molecule type" value="Genomic_DNA"/>
</dbReference>
<dbReference type="Pfam" id="PF18758">
    <property type="entry name" value="KDZ"/>
    <property type="match status" value="1"/>
</dbReference>
<evidence type="ECO:0000313" key="1">
    <source>
        <dbReference type="EMBL" id="KIJ46789.1"/>
    </source>
</evidence>
<evidence type="ECO:0000313" key="2">
    <source>
        <dbReference type="Proteomes" id="UP000054279"/>
    </source>
</evidence>